<protein>
    <recommendedName>
        <fullName evidence="4">Integral membrane protein</fullName>
    </recommendedName>
</protein>
<sequence length="243" mass="26076">MSDNPIENSAAVQRALAGKANIDVFAALKQANELTKGSFATFSFAGVVVLAIFIAVFVLGTQLLNIEINSAEDMATPEYSLLNLIIILVMSPLLAGLTMMGVNRARRKEVKVLDVFQWISIAVVIALGALIVAIIVEIGLQLFILPGLYLGIATTFTSALIVDKKLTAVSAIVLSVRVVNRYLGQFVLFFVVSLGLFAFAGFTLGVGLVWVLPLYFNTKGILYENLFGDADFSVEQTGSTFSA</sequence>
<evidence type="ECO:0000256" key="1">
    <source>
        <dbReference type="SAM" id="Phobius"/>
    </source>
</evidence>
<comment type="caution">
    <text evidence="2">The sequence shown here is derived from an EMBL/GenBank/DDBJ whole genome shotgun (WGS) entry which is preliminary data.</text>
</comment>
<name>A0ABT7SXC6_9ALTE</name>
<reference evidence="2 3" key="1">
    <citation type="submission" date="2023-06" db="EMBL/GenBank/DDBJ databases">
        <title>Alteromonas sp. ASW11-36 isolated from intertidal sand.</title>
        <authorList>
            <person name="Li Y."/>
        </authorList>
    </citation>
    <scope>NUCLEOTIDE SEQUENCE [LARGE SCALE GENOMIC DNA]</scope>
    <source>
        <strain evidence="2 3">ASW11-36</strain>
    </source>
</reference>
<feature type="transmembrane region" description="Helical" evidence="1">
    <location>
        <begin position="183"/>
        <end position="216"/>
    </location>
</feature>
<feature type="transmembrane region" description="Helical" evidence="1">
    <location>
        <begin position="115"/>
        <end position="136"/>
    </location>
</feature>
<accession>A0ABT7SXC6</accession>
<proteinExistence type="predicted"/>
<dbReference type="EMBL" id="JAUCBP010000007">
    <property type="protein sequence ID" value="MDM7860821.1"/>
    <property type="molecule type" value="Genomic_DNA"/>
</dbReference>
<evidence type="ECO:0000313" key="3">
    <source>
        <dbReference type="Proteomes" id="UP001234343"/>
    </source>
</evidence>
<keyword evidence="1" id="KW-0472">Membrane</keyword>
<keyword evidence="3" id="KW-1185">Reference proteome</keyword>
<dbReference type="InterPro" id="IPR010380">
    <property type="entry name" value="DUF975"/>
</dbReference>
<keyword evidence="1" id="KW-1133">Transmembrane helix</keyword>
<feature type="transmembrane region" description="Helical" evidence="1">
    <location>
        <begin position="142"/>
        <end position="162"/>
    </location>
</feature>
<dbReference type="Proteomes" id="UP001234343">
    <property type="component" value="Unassembled WGS sequence"/>
</dbReference>
<feature type="transmembrane region" description="Helical" evidence="1">
    <location>
        <begin position="39"/>
        <end position="59"/>
    </location>
</feature>
<organism evidence="2 3">
    <name type="scientific">Alteromonas arenosi</name>
    <dbReference type="NCBI Taxonomy" id="3055817"/>
    <lineage>
        <taxon>Bacteria</taxon>
        <taxon>Pseudomonadati</taxon>
        <taxon>Pseudomonadota</taxon>
        <taxon>Gammaproteobacteria</taxon>
        <taxon>Alteromonadales</taxon>
        <taxon>Alteromonadaceae</taxon>
        <taxon>Alteromonas/Salinimonas group</taxon>
        <taxon>Alteromonas</taxon>
    </lineage>
</organism>
<dbReference type="PANTHER" id="PTHR40076">
    <property type="entry name" value="MEMBRANE PROTEIN-RELATED"/>
    <property type="match status" value="1"/>
</dbReference>
<evidence type="ECO:0008006" key="4">
    <source>
        <dbReference type="Google" id="ProtNLM"/>
    </source>
</evidence>
<keyword evidence="1" id="KW-0812">Transmembrane</keyword>
<feature type="transmembrane region" description="Helical" evidence="1">
    <location>
        <begin position="79"/>
        <end position="103"/>
    </location>
</feature>
<dbReference type="PANTHER" id="PTHR40076:SF1">
    <property type="entry name" value="MEMBRANE PROTEIN"/>
    <property type="match status" value="1"/>
</dbReference>
<dbReference type="RefSeq" id="WP_289365105.1">
    <property type="nucleotide sequence ID" value="NZ_JAUCBP010000007.1"/>
</dbReference>
<evidence type="ECO:0000313" key="2">
    <source>
        <dbReference type="EMBL" id="MDM7860821.1"/>
    </source>
</evidence>
<gene>
    <name evidence="2" type="ORF">QTP81_09460</name>
</gene>